<reference evidence="3" key="1">
    <citation type="submission" date="2022-08" db="EMBL/GenBank/DDBJ databases">
        <authorList>
            <person name="Giroux E."/>
            <person name="Giroux E."/>
        </authorList>
    </citation>
    <scope>NUCLEOTIDE SEQUENCE</scope>
    <source>
        <strain evidence="3">H1091258</strain>
    </source>
</reference>
<dbReference type="AlphaFoldDB" id="A0A9W4RZS6"/>
<dbReference type="Pfam" id="PF24883">
    <property type="entry name" value="NPHP3_N"/>
    <property type="match status" value="1"/>
</dbReference>
<organism evidence="3 4">
    <name type="scientific">Colletotrichum noveboracense</name>
    <dbReference type="NCBI Taxonomy" id="2664923"/>
    <lineage>
        <taxon>Eukaryota</taxon>
        <taxon>Fungi</taxon>
        <taxon>Dikarya</taxon>
        <taxon>Ascomycota</taxon>
        <taxon>Pezizomycotina</taxon>
        <taxon>Sordariomycetes</taxon>
        <taxon>Hypocreomycetidae</taxon>
        <taxon>Glomerellales</taxon>
        <taxon>Glomerellaceae</taxon>
        <taxon>Colletotrichum</taxon>
        <taxon>Colletotrichum gloeosporioides species complex</taxon>
    </lineage>
</organism>
<dbReference type="Gene3D" id="3.40.50.1580">
    <property type="entry name" value="Nucleoside phosphorylase domain"/>
    <property type="match status" value="1"/>
</dbReference>
<dbReference type="PANTHER" id="PTHR46082:SF11">
    <property type="entry name" value="AAA+ ATPASE DOMAIN-CONTAINING PROTEIN-RELATED"/>
    <property type="match status" value="1"/>
</dbReference>
<dbReference type="InterPro" id="IPR035994">
    <property type="entry name" value="Nucleoside_phosphorylase_sf"/>
</dbReference>
<comment type="caution">
    <text evidence="3">The sequence shown here is derived from an EMBL/GenBank/DDBJ whole genome shotgun (WGS) entry which is preliminary data.</text>
</comment>
<sequence length="575" mass="64256">MSTGVLDRNAYTIGWICALSVESAAAQVFLDERHQVPSDVSDSNSYVTGRIGKHNVVIAVMPQNEYGTAPAATTAKDMVRSFPHVRLGLMVGIGGGAPSQEHDIRLGDVVVSSRGKGIGGVIQFDYGKMIQGQGFKETGHLNQPLTALMTAVAALDAQYDLEGPQLDEKVESALEKHRKAFKKKYARPSEDTDRLYRSEFTHPNDLSGGCPTTCGVRANDLVPRSPRGSDDDNPTIHYGLIASSNQVTKDAIKRDELAQRGILCFEMEAAGLMNHFPCLVVRGICDYADTHKNSNWQPYAAMVAAAYAKDLLGLVNVSTVEKEKRLSELIMSVAFMQKEQHKTLRDTRNVVAEIEYRQRIKNIKEWLHPADPSDNANHAKDLRYERTGRHRHLCLYGEGGCGKTVLTSTILDFLRDKRSGVILYFFFDFSHVQKRNLNGLLRSLLFQLYSVEGPSAQKLDSMREFYDDGKRSPSTLELSECFQSVLATVEEAVIVVDALDECKEETKEQERLIKWILQLDSATTLKHVKILTTARPEACFKIWMNEELSDANCVHLDTEAMKNDIESYVKGLFKR</sequence>
<dbReference type="SUPFAM" id="SSF53167">
    <property type="entry name" value="Purine and uridine phosphorylases"/>
    <property type="match status" value="1"/>
</dbReference>
<dbReference type="GO" id="GO:0003824">
    <property type="term" value="F:catalytic activity"/>
    <property type="evidence" value="ECO:0007669"/>
    <property type="project" value="InterPro"/>
</dbReference>
<dbReference type="GO" id="GO:0009116">
    <property type="term" value="P:nucleoside metabolic process"/>
    <property type="evidence" value="ECO:0007669"/>
    <property type="project" value="InterPro"/>
</dbReference>
<proteinExistence type="predicted"/>
<evidence type="ECO:0000256" key="1">
    <source>
        <dbReference type="ARBA" id="ARBA00022737"/>
    </source>
</evidence>
<dbReference type="PROSITE" id="PS50837">
    <property type="entry name" value="NACHT"/>
    <property type="match status" value="1"/>
</dbReference>
<evidence type="ECO:0000259" key="2">
    <source>
        <dbReference type="PROSITE" id="PS50837"/>
    </source>
</evidence>
<evidence type="ECO:0000313" key="3">
    <source>
        <dbReference type="EMBL" id="CAI0651338.1"/>
    </source>
</evidence>
<dbReference type="PANTHER" id="PTHR46082">
    <property type="entry name" value="ATP/GTP-BINDING PROTEIN-RELATED"/>
    <property type="match status" value="1"/>
</dbReference>
<evidence type="ECO:0000313" key="4">
    <source>
        <dbReference type="Proteomes" id="UP001152533"/>
    </source>
</evidence>
<dbReference type="EMBL" id="CAMGZC010001057">
    <property type="protein sequence ID" value="CAI0651338.1"/>
    <property type="molecule type" value="Genomic_DNA"/>
</dbReference>
<keyword evidence="4" id="KW-1185">Reference proteome</keyword>
<keyword evidence="1" id="KW-0677">Repeat</keyword>
<dbReference type="InterPro" id="IPR053137">
    <property type="entry name" value="NLR-like"/>
</dbReference>
<name>A0A9W4RZS6_9PEZI</name>
<dbReference type="SUPFAM" id="SSF52540">
    <property type="entry name" value="P-loop containing nucleoside triphosphate hydrolases"/>
    <property type="match status" value="1"/>
</dbReference>
<dbReference type="Proteomes" id="UP001152533">
    <property type="component" value="Unassembled WGS sequence"/>
</dbReference>
<dbReference type="InterPro" id="IPR007111">
    <property type="entry name" value="NACHT_NTPase"/>
</dbReference>
<feature type="domain" description="NACHT" evidence="2">
    <location>
        <begin position="391"/>
        <end position="538"/>
    </location>
</feature>
<dbReference type="InterPro" id="IPR027417">
    <property type="entry name" value="P-loop_NTPase"/>
</dbReference>
<accession>A0A9W4RZS6</accession>
<dbReference type="InterPro" id="IPR056884">
    <property type="entry name" value="NPHP3-like_N"/>
</dbReference>
<dbReference type="Gene3D" id="3.40.50.300">
    <property type="entry name" value="P-loop containing nucleotide triphosphate hydrolases"/>
    <property type="match status" value="1"/>
</dbReference>
<protein>
    <recommendedName>
        <fullName evidence="2">NACHT domain-containing protein</fullName>
    </recommendedName>
</protein>
<gene>
    <name evidence="3" type="ORF">CGXH109_LOCUS105396</name>
</gene>